<reference evidence="7" key="1">
    <citation type="journal article" date="2020" name="Stud. Mycol.">
        <title>101 Dothideomycetes genomes: a test case for predicting lifestyles and emergence of pathogens.</title>
        <authorList>
            <person name="Haridas S."/>
            <person name="Albert R."/>
            <person name="Binder M."/>
            <person name="Bloem J."/>
            <person name="Labutti K."/>
            <person name="Salamov A."/>
            <person name="Andreopoulos B."/>
            <person name="Baker S."/>
            <person name="Barry K."/>
            <person name="Bills G."/>
            <person name="Bluhm B."/>
            <person name="Cannon C."/>
            <person name="Castanera R."/>
            <person name="Culley D."/>
            <person name="Daum C."/>
            <person name="Ezra D."/>
            <person name="Gonzalez J."/>
            <person name="Henrissat B."/>
            <person name="Kuo A."/>
            <person name="Liang C."/>
            <person name="Lipzen A."/>
            <person name="Lutzoni F."/>
            <person name="Magnuson J."/>
            <person name="Mondo S."/>
            <person name="Nolan M."/>
            <person name="Ohm R."/>
            <person name="Pangilinan J."/>
            <person name="Park H.-J."/>
            <person name="Ramirez L."/>
            <person name="Alfaro M."/>
            <person name="Sun H."/>
            <person name="Tritt A."/>
            <person name="Yoshinaga Y."/>
            <person name="Zwiers L.-H."/>
            <person name="Turgeon B."/>
            <person name="Goodwin S."/>
            <person name="Spatafora J."/>
            <person name="Crous P."/>
            <person name="Grigoriev I."/>
        </authorList>
    </citation>
    <scope>NUCLEOTIDE SEQUENCE</scope>
    <source>
        <strain evidence="7">CBS 379.55</strain>
    </source>
</reference>
<dbReference type="RefSeq" id="XP_033656239.1">
    <property type="nucleotide sequence ID" value="XM_033802110.1"/>
</dbReference>
<keyword evidence="5" id="KW-0732">Signal</keyword>
<evidence type="ECO:0000256" key="2">
    <source>
        <dbReference type="ARBA" id="ARBA00022803"/>
    </source>
</evidence>
<dbReference type="InterPro" id="IPR013105">
    <property type="entry name" value="TPR_2"/>
</dbReference>
<feature type="chain" id="PRO_5025664969" description="Prion-inhibition and propagation HeLo domain-containing protein" evidence="5">
    <location>
        <begin position="22"/>
        <end position="1032"/>
    </location>
</feature>
<dbReference type="InterPro" id="IPR011990">
    <property type="entry name" value="TPR-like_helical_dom_sf"/>
</dbReference>
<dbReference type="SUPFAM" id="SSF48452">
    <property type="entry name" value="TPR-like"/>
    <property type="match status" value="1"/>
</dbReference>
<feature type="region of interest" description="Disordered" evidence="4">
    <location>
        <begin position="234"/>
        <end position="262"/>
    </location>
</feature>
<dbReference type="AlphaFoldDB" id="A0A6A6JPX5"/>
<feature type="domain" description="Prion-inhibition and propagation HeLo" evidence="6">
    <location>
        <begin position="8"/>
        <end position="200"/>
    </location>
</feature>
<evidence type="ECO:0000256" key="1">
    <source>
        <dbReference type="ARBA" id="ARBA00022737"/>
    </source>
</evidence>
<proteinExistence type="predicted"/>
<dbReference type="PROSITE" id="PS50005">
    <property type="entry name" value="TPR"/>
    <property type="match status" value="1"/>
</dbReference>
<accession>A0A6A6JPX5</accession>
<dbReference type="PANTHER" id="PTHR42345:SF2">
    <property type="entry name" value="HELICASE-LIKE PROTEIN"/>
    <property type="match status" value="1"/>
</dbReference>
<evidence type="ECO:0000256" key="4">
    <source>
        <dbReference type="SAM" id="MobiDB-lite"/>
    </source>
</evidence>
<dbReference type="Pfam" id="PF07719">
    <property type="entry name" value="TPR_2"/>
    <property type="match status" value="1"/>
</dbReference>
<dbReference type="SMART" id="SM00028">
    <property type="entry name" value="TPR"/>
    <property type="match status" value="2"/>
</dbReference>
<dbReference type="InterPro" id="IPR038305">
    <property type="entry name" value="HeLo_sf"/>
</dbReference>
<protein>
    <recommendedName>
        <fullName evidence="6">Prion-inhibition and propagation HeLo domain-containing protein</fullName>
    </recommendedName>
</protein>
<dbReference type="Gene3D" id="1.20.120.1020">
    <property type="entry name" value="Prion-inhibition and propagation, HeLo domain"/>
    <property type="match status" value="1"/>
</dbReference>
<dbReference type="EMBL" id="ML986487">
    <property type="protein sequence ID" value="KAF2278700.1"/>
    <property type="molecule type" value="Genomic_DNA"/>
</dbReference>
<dbReference type="OrthoDB" id="20872at2759"/>
<name>A0A6A6JPX5_WESOR</name>
<feature type="signal peptide" evidence="5">
    <location>
        <begin position="1"/>
        <end position="21"/>
    </location>
</feature>
<dbReference type="PANTHER" id="PTHR42345">
    <property type="entry name" value="TPR_REGION DOMAIN-CONTAINING PROTEIN"/>
    <property type="match status" value="1"/>
</dbReference>
<keyword evidence="1" id="KW-0677">Repeat</keyword>
<evidence type="ECO:0000259" key="6">
    <source>
        <dbReference type="Pfam" id="PF14479"/>
    </source>
</evidence>
<gene>
    <name evidence="7" type="ORF">EI97DRAFT_484287</name>
</gene>
<dbReference type="Pfam" id="PF14479">
    <property type="entry name" value="HeLo"/>
    <property type="match status" value="1"/>
</dbReference>
<dbReference type="Gene3D" id="1.25.40.10">
    <property type="entry name" value="Tetratricopeptide repeat domain"/>
    <property type="match status" value="1"/>
</dbReference>
<feature type="compositionally biased region" description="Basic and acidic residues" evidence="4">
    <location>
        <begin position="239"/>
        <end position="262"/>
    </location>
</feature>
<keyword evidence="8" id="KW-1185">Reference proteome</keyword>
<evidence type="ECO:0000313" key="7">
    <source>
        <dbReference type="EMBL" id="KAF2278700.1"/>
    </source>
</evidence>
<evidence type="ECO:0000256" key="5">
    <source>
        <dbReference type="SAM" id="SignalP"/>
    </source>
</evidence>
<dbReference type="InterPro" id="IPR029498">
    <property type="entry name" value="HeLo_dom"/>
</dbReference>
<evidence type="ECO:0000256" key="3">
    <source>
        <dbReference type="PROSITE-ProRule" id="PRU00339"/>
    </source>
</evidence>
<keyword evidence="2 3" id="KW-0802">TPR repeat</keyword>
<dbReference type="GeneID" id="54555285"/>
<feature type="repeat" description="TPR" evidence="3">
    <location>
        <begin position="554"/>
        <end position="587"/>
    </location>
</feature>
<dbReference type="InterPro" id="IPR019734">
    <property type="entry name" value="TPR_rpt"/>
</dbReference>
<organism evidence="7 8">
    <name type="scientific">Westerdykella ornata</name>
    <dbReference type="NCBI Taxonomy" id="318751"/>
    <lineage>
        <taxon>Eukaryota</taxon>
        <taxon>Fungi</taxon>
        <taxon>Dikarya</taxon>
        <taxon>Ascomycota</taxon>
        <taxon>Pezizomycotina</taxon>
        <taxon>Dothideomycetes</taxon>
        <taxon>Pleosporomycetidae</taxon>
        <taxon>Pleosporales</taxon>
        <taxon>Sporormiaceae</taxon>
        <taxon>Westerdykella</taxon>
    </lineage>
</organism>
<evidence type="ECO:0000313" key="8">
    <source>
        <dbReference type="Proteomes" id="UP000800097"/>
    </source>
</evidence>
<dbReference type="Proteomes" id="UP000800097">
    <property type="component" value="Unassembled WGS sequence"/>
</dbReference>
<sequence length="1032" mass="116739">MTEVAGLVLSVVALWKTCVEVFETVEPGRNYAMDYELLRVKLEVERIRLHSWGHAIGLGNGGNEASPQPDPRLQKDDVVNTVMRNTGRLQNIYGLQPSTAETQNIFTTVHGQEQPTLGAVFKNAYESLRRSARERQKGARITTKARWAIKDKQKFKELVAEIKGFNDNLESLFPESRDKIAEAMMEDVEKSENIVKLQLLQDVTAEVHGDISDCASARLDFLGAEGTARTDLLTVQEDSPGHDGDKYDLQDKEDSNHGQKADGIDREMTELENKMDAVNLYCEKKFEGALSVQVMGPYDYSSKVTTYCRWEGQAAARDWWFERNKGFVKTSHAAFALYKRRRFRPKRNNGNFSYDDSEESSILFDVESHPEYENTSPGTVTVEGFGLEAWSYEATNNPRQETISVNYTAREGITAKKLLRRIDELQRNPGKFGWDPHRDLAELREFTGTMGLLNRSDIFSDFVGTSSIGLEWNNPKKPGGMWKLLWQIILAKEVIRRFEHGRKDGWTSGFTDRVFASMIVADRWLKHVDIVLADPKITDLNETKPPAKELKAKAEDFKKQGNAAFAKHDYEEAIKLYTEAIVIDPRDAYIAATAFKLGLVKRAIDAYETAIAVAGKDATDAMRQGLAEAKAKNEADLNAIDQENDMKKREVLRKEYLEQDFEIFGKSIEIHSRLHEQQVEGLLYFAQKIKWPWINEVRDYCEEAYSNLRGGEKLPIDLHDWLFGMILPGKWFSFKIMAALVLSTASIKEGLGVARYYDCGLALPQKSYWRIRTVLGRVLGCTPGVISVCGWIGPCPPVEFIPPLSENKPCYVRLKARQLSLVEYKTSLDGEPIYIAGSRYSHEEIRIRPDEEVEPWASEIQDASNWVVPKPPVKQASTCEMKAIQLKKDISSRENDEDGQAVYRAQLVFKMDDSDSLIMYKLFTNPVFVTLPYCEPGPKGGHEVHLRELHRYEEKKIWTVEGLKDHTPEDTEETDVMIINATGKGAELPARAWCSERGKNAVIRRAGGPCFVCAERAASSTALGTGVLIWVS</sequence>